<dbReference type="InterPro" id="IPR007474">
    <property type="entry name" value="ApaG_domain"/>
</dbReference>
<organism evidence="3">
    <name type="scientific">Oikopleura dioica</name>
    <name type="common">Tunicate</name>
    <dbReference type="NCBI Taxonomy" id="34765"/>
    <lineage>
        <taxon>Eukaryota</taxon>
        <taxon>Metazoa</taxon>
        <taxon>Chordata</taxon>
        <taxon>Tunicata</taxon>
        <taxon>Appendicularia</taxon>
        <taxon>Copelata</taxon>
        <taxon>Oikopleuridae</taxon>
        <taxon>Oikopleura</taxon>
    </lineage>
</organism>
<feature type="domain" description="ApaG" evidence="2">
    <location>
        <begin position="183"/>
        <end position="329"/>
    </location>
</feature>
<accession>E4X931</accession>
<evidence type="ECO:0000313" key="3">
    <source>
        <dbReference type="EMBL" id="CBY18960.1"/>
    </source>
</evidence>
<gene>
    <name evidence="3" type="ORF">GSOID_T00004378001</name>
</gene>
<evidence type="ECO:0000256" key="1">
    <source>
        <dbReference type="SAM" id="MobiDB-lite"/>
    </source>
</evidence>
<feature type="region of interest" description="Disordered" evidence="1">
    <location>
        <begin position="353"/>
        <end position="373"/>
    </location>
</feature>
<dbReference type="PANTHER" id="PTHR14289">
    <property type="entry name" value="F-BOX ONLY PROTEIN 3"/>
    <property type="match status" value="1"/>
</dbReference>
<feature type="compositionally biased region" description="Basic and acidic residues" evidence="1">
    <location>
        <begin position="382"/>
        <end position="397"/>
    </location>
</feature>
<proteinExistence type="predicted"/>
<feature type="region of interest" description="Disordered" evidence="1">
    <location>
        <begin position="378"/>
        <end position="397"/>
    </location>
</feature>
<dbReference type="OrthoDB" id="10296427at2759"/>
<dbReference type="GO" id="GO:0070987">
    <property type="term" value="P:error-free translesion synthesis"/>
    <property type="evidence" value="ECO:0007669"/>
    <property type="project" value="TreeGrafter"/>
</dbReference>
<sequence>MIRRISRRFNSYKKQTTFVQLGRKTDNSMTYDVGQHFLHEKLNYRGLLLFDIPHQRYTYDEKSQDYVLNDEVKYMALVDGRDIPAHESHMVQDIFKDAMLNLRNVDNFDIVDPREIRPYDHNPFQGYDEKGLPLRNEDAFDFENYWYKKFIYDFDGQAKETGNLLKWKNDYFNYESLSTFERTCWPEGIKVSISPVFLAYNSKTQIVPQFCWKYHLRIELLSQFAGVYYKIKRHNFTWQGDDTNQQIETGPGLNVGSDFIPGSPNLRRKKNIGSITLTPENPIFKFTSSTMLPQPNALFFGSLQIKDHRGREFMLPLPSFNLNVDQKKLEIEKLLQKVDVPKRGSKIENLNTVENPPEEIPTHKPSVTKNGNATIVAGVKLTKKDPKDDGSNNDRKI</sequence>
<dbReference type="InParanoid" id="E4X931"/>
<evidence type="ECO:0000313" key="4">
    <source>
        <dbReference type="Proteomes" id="UP000001307"/>
    </source>
</evidence>
<dbReference type="PROSITE" id="PS51087">
    <property type="entry name" value="APAG"/>
    <property type="match status" value="1"/>
</dbReference>
<dbReference type="InterPro" id="IPR036767">
    <property type="entry name" value="ApaG_sf"/>
</dbReference>
<dbReference type="AlphaFoldDB" id="E4X931"/>
<dbReference type="EMBL" id="FN653030">
    <property type="protein sequence ID" value="CBY18960.1"/>
    <property type="molecule type" value="Genomic_DNA"/>
</dbReference>
<protein>
    <recommendedName>
        <fullName evidence="2">ApaG domain-containing protein</fullName>
    </recommendedName>
</protein>
<dbReference type="Gene3D" id="2.60.40.1470">
    <property type="entry name" value="ApaG domain"/>
    <property type="match status" value="1"/>
</dbReference>
<dbReference type="Proteomes" id="UP000001307">
    <property type="component" value="Unassembled WGS sequence"/>
</dbReference>
<reference evidence="3" key="1">
    <citation type="journal article" date="2010" name="Science">
        <title>Plasticity of animal genome architecture unmasked by rapid evolution of a pelagic tunicate.</title>
        <authorList>
            <person name="Denoeud F."/>
            <person name="Henriet S."/>
            <person name="Mungpakdee S."/>
            <person name="Aury J.M."/>
            <person name="Da Silva C."/>
            <person name="Brinkmann H."/>
            <person name="Mikhaleva J."/>
            <person name="Olsen L.C."/>
            <person name="Jubin C."/>
            <person name="Canestro C."/>
            <person name="Bouquet J.M."/>
            <person name="Danks G."/>
            <person name="Poulain J."/>
            <person name="Campsteijn C."/>
            <person name="Adamski M."/>
            <person name="Cross I."/>
            <person name="Yadetie F."/>
            <person name="Muffato M."/>
            <person name="Louis A."/>
            <person name="Butcher S."/>
            <person name="Tsagkogeorga G."/>
            <person name="Konrad A."/>
            <person name="Singh S."/>
            <person name="Jensen M.F."/>
            <person name="Cong E.H."/>
            <person name="Eikeseth-Otteraa H."/>
            <person name="Noel B."/>
            <person name="Anthouard V."/>
            <person name="Porcel B.M."/>
            <person name="Kachouri-Lafond R."/>
            <person name="Nishino A."/>
            <person name="Ugolini M."/>
            <person name="Chourrout P."/>
            <person name="Nishida H."/>
            <person name="Aasland R."/>
            <person name="Huzurbazar S."/>
            <person name="Westhof E."/>
            <person name="Delsuc F."/>
            <person name="Lehrach H."/>
            <person name="Reinhardt R."/>
            <person name="Weissenbach J."/>
            <person name="Roy S.W."/>
            <person name="Artiguenave F."/>
            <person name="Postlethwait J.H."/>
            <person name="Manak J.R."/>
            <person name="Thompson E.M."/>
            <person name="Jaillon O."/>
            <person name="Du Pasquier L."/>
            <person name="Boudinot P."/>
            <person name="Liberles D.A."/>
            <person name="Volff J.N."/>
            <person name="Philippe H."/>
            <person name="Lenhard B."/>
            <person name="Roest Crollius H."/>
            <person name="Wincker P."/>
            <person name="Chourrout D."/>
        </authorList>
    </citation>
    <scope>NUCLEOTIDE SEQUENCE [LARGE SCALE GENOMIC DNA]</scope>
</reference>
<evidence type="ECO:0000259" key="2">
    <source>
        <dbReference type="PROSITE" id="PS51087"/>
    </source>
</evidence>
<dbReference type="PANTHER" id="PTHR14289:SF16">
    <property type="entry name" value="POLYMERASE DELTA-INTERACTING PROTEIN 2"/>
    <property type="match status" value="1"/>
</dbReference>
<keyword evidence="4" id="KW-1185">Reference proteome</keyword>
<dbReference type="SUPFAM" id="SSF110069">
    <property type="entry name" value="ApaG-like"/>
    <property type="match status" value="1"/>
</dbReference>
<name>E4X931_OIKDI</name>